<dbReference type="GO" id="GO:0047693">
    <property type="term" value="F:ATP diphosphatase activity"/>
    <property type="evidence" value="ECO:0007669"/>
    <property type="project" value="UniProtKB-EC"/>
</dbReference>
<sequence>GRRNRRDDAPFGHHGPAARPGDGLRLGRRADFCHHRALHDRGSLRGGGCHREGGLAGPEGGTGRPAVPVRLSCPDRRGGGPLRLWGGGEGHLGQDGRAASACLWRCGGEDGGGADAGLGGAEGARARGPGARRGGAGPARAETSREAPGEGCTGGLRLARCRARAGKDRRGSPRGLGGASRGRGPGGGRDGGPPLRGGEPVAPSGGGPRGGAAPRLREVREALRRGRGPAGRAGDASAGQHAGGDGRHLERGSHGGQGL</sequence>
<feature type="compositionally biased region" description="Gly residues" evidence="1">
    <location>
        <begin position="174"/>
        <end position="195"/>
    </location>
</feature>
<feature type="compositionally biased region" description="Basic and acidic residues" evidence="1">
    <location>
        <begin position="215"/>
        <end position="224"/>
    </location>
</feature>
<feature type="region of interest" description="Disordered" evidence="1">
    <location>
        <begin position="43"/>
        <end position="68"/>
    </location>
</feature>
<dbReference type="AlphaFoldDB" id="A0A6J4PR90"/>
<keyword evidence="2" id="KW-0378">Hydrolase</keyword>
<evidence type="ECO:0000313" key="2">
    <source>
        <dbReference type="EMBL" id="CAA9422077.1"/>
    </source>
</evidence>
<proteinExistence type="predicted"/>
<dbReference type="EMBL" id="CADCUU010000335">
    <property type="protein sequence ID" value="CAA9422077.1"/>
    <property type="molecule type" value="Genomic_DNA"/>
</dbReference>
<reference evidence="2" key="1">
    <citation type="submission" date="2020-02" db="EMBL/GenBank/DDBJ databases">
        <authorList>
            <person name="Meier V. D."/>
        </authorList>
    </citation>
    <scope>NUCLEOTIDE SEQUENCE</scope>
    <source>
        <strain evidence="2">AVDCRST_MAG15</strain>
    </source>
</reference>
<protein>
    <submittedName>
        <fullName evidence="2">Nucleoside triphosphate pyrophosphohydrolase MazG</fullName>
        <ecNumber evidence="2">3.6.1.8</ecNumber>
    </submittedName>
</protein>
<gene>
    <name evidence="2" type="ORF">AVDCRST_MAG15-2261</name>
</gene>
<dbReference type="EC" id="3.6.1.8" evidence="2"/>
<accession>A0A6J4PR90</accession>
<feature type="compositionally biased region" description="Gly residues" evidence="1">
    <location>
        <begin position="113"/>
        <end position="122"/>
    </location>
</feature>
<feature type="compositionally biased region" description="Basic and acidic residues" evidence="1">
    <location>
        <begin position="244"/>
        <end position="253"/>
    </location>
</feature>
<organism evidence="2">
    <name type="scientific">uncultured Rubellimicrobium sp</name>
    <dbReference type="NCBI Taxonomy" id="543078"/>
    <lineage>
        <taxon>Bacteria</taxon>
        <taxon>Pseudomonadati</taxon>
        <taxon>Pseudomonadota</taxon>
        <taxon>Alphaproteobacteria</taxon>
        <taxon>Rhodobacterales</taxon>
        <taxon>Roseobacteraceae</taxon>
        <taxon>Rubellimicrobium</taxon>
        <taxon>environmental samples</taxon>
    </lineage>
</organism>
<feature type="compositionally biased region" description="Basic and acidic residues" evidence="1">
    <location>
        <begin position="1"/>
        <end position="11"/>
    </location>
</feature>
<feature type="compositionally biased region" description="Basic and acidic residues" evidence="1">
    <location>
        <begin position="43"/>
        <end position="53"/>
    </location>
</feature>
<feature type="region of interest" description="Disordered" evidence="1">
    <location>
        <begin position="113"/>
        <end position="259"/>
    </location>
</feature>
<feature type="non-terminal residue" evidence="2">
    <location>
        <position position="1"/>
    </location>
</feature>
<feature type="compositionally biased region" description="Gly residues" evidence="1">
    <location>
        <begin position="54"/>
        <end position="63"/>
    </location>
</feature>
<feature type="compositionally biased region" description="Low complexity" evidence="1">
    <location>
        <begin position="230"/>
        <end position="239"/>
    </location>
</feature>
<evidence type="ECO:0000256" key="1">
    <source>
        <dbReference type="SAM" id="MobiDB-lite"/>
    </source>
</evidence>
<feature type="non-terminal residue" evidence="2">
    <location>
        <position position="259"/>
    </location>
</feature>
<name>A0A6J4PR90_9RHOB</name>
<feature type="region of interest" description="Disordered" evidence="1">
    <location>
        <begin position="1"/>
        <end position="23"/>
    </location>
</feature>